<name>Q4N0F2_THEPA</name>
<dbReference type="PANTHER" id="PTHR43381:SF5">
    <property type="entry name" value="TR-TYPE G DOMAIN-CONTAINING PROTEIN"/>
    <property type="match status" value="1"/>
</dbReference>
<dbReference type="Gene3D" id="3.40.50.300">
    <property type="entry name" value="P-loop containing nucleotide triphosphate hydrolases"/>
    <property type="match status" value="1"/>
</dbReference>
<keyword evidence="5" id="KW-0342">GTP-binding</keyword>
<keyword evidence="8" id="KW-1185">Reference proteome</keyword>
<keyword evidence="2 7" id="KW-0396">Initiation factor</keyword>
<dbReference type="GO" id="GO:0005525">
    <property type="term" value="F:GTP binding"/>
    <property type="evidence" value="ECO:0007669"/>
    <property type="project" value="UniProtKB-KW"/>
</dbReference>
<dbReference type="PRINTS" id="PR00315">
    <property type="entry name" value="ELONGATNFCT"/>
</dbReference>
<protein>
    <submittedName>
        <fullName evidence="7">Translation initiation factor IF-2, putative</fullName>
    </submittedName>
</protein>
<dbReference type="EMBL" id="AAGK01000005">
    <property type="protein sequence ID" value="EAN30927.1"/>
    <property type="molecule type" value="Genomic_DNA"/>
</dbReference>
<dbReference type="NCBIfam" id="TIGR00231">
    <property type="entry name" value="small_GTP"/>
    <property type="match status" value="1"/>
</dbReference>
<accession>Q4N0F2</accession>
<dbReference type="GeneID" id="3500129"/>
<dbReference type="OMA" id="GRITQKL"/>
<reference evidence="7 8" key="1">
    <citation type="journal article" date="2005" name="Science">
        <title>Genome sequence of Theileria parva, a bovine pathogen that transforms lymphocytes.</title>
        <authorList>
            <person name="Gardner M.J."/>
            <person name="Bishop R."/>
            <person name="Shah T."/>
            <person name="de Villiers E.P."/>
            <person name="Carlton J.M."/>
            <person name="Hall N."/>
            <person name="Ren Q."/>
            <person name="Paulsen I.T."/>
            <person name="Pain A."/>
            <person name="Berriman M."/>
            <person name="Wilson R.J.M."/>
            <person name="Sato S."/>
            <person name="Ralph S.A."/>
            <person name="Mann D.J."/>
            <person name="Xiong Z."/>
            <person name="Shallom S.J."/>
            <person name="Weidman J."/>
            <person name="Jiang L."/>
            <person name="Lynn J."/>
            <person name="Weaver B."/>
            <person name="Shoaibi A."/>
            <person name="Domingo A.R."/>
            <person name="Wasawo D."/>
            <person name="Crabtree J."/>
            <person name="Wortman J.R."/>
            <person name="Haas B."/>
            <person name="Angiuoli S.V."/>
            <person name="Creasy T.H."/>
            <person name="Lu C."/>
            <person name="Suh B."/>
            <person name="Silva J.C."/>
            <person name="Utterback T.R."/>
            <person name="Feldblyum T.V."/>
            <person name="Pertea M."/>
            <person name="Allen J."/>
            <person name="Nierman W.C."/>
            <person name="Taracha E.L.N."/>
            <person name="Salzberg S.L."/>
            <person name="White O.R."/>
            <person name="Fitzhugh H.A."/>
            <person name="Morzaria S."/>
            <person name="Venter J.C."/>
            <person name="Fraser C.M."/>
            <person name="Nene V."/>
        </authorList>
    </citation>
    <scope>NUCLEOTIDE SEQUENCE [LARGE SCALE GENOMIC DNA]</scope>
    <source>
        <strain evidence="7 8">Muguga</strain>
    </source>
</reference>
<dbReference type="PROSITE" id="PS51722">
    <property type="entry name" value="G_TR_2"/>
    <property type="match status" value="1"/>
</dbReference>
<gene>
    <name evidence="7" type="ordered locus">TP03_0192</name>
</gene>
<organism evidence="7 8">
    <name type="scientific">Theileria parva</name>
    <name type="common">East coast fever infection agent</name>
    <dbReference type="NCBI Taxonomy" id="5875"/>
    <lineage>
        <taxon>Eukaryota</taxon>
        <taxon>Sar</taxon>
        <taxon>Alveolata</taxon>
        <taxon>Apicomplexa</taxon>
        <taxon>Aconoidasida</taxon>
        <taxon>Piroplasmida</taxon>
        <taxon>Theileriidae</taxon>
        <taxon>Theileria</taxon>
    </lineage>
</organism>
<dbReference type="SUPFAM" id="SSF50447">
    <property type="entry name" value="Translation proteins"/>
    <property type="match status" value="1"/>
</dbReference>
<dbReference type="InterPro" id="IPR036925">
    <property type="entry name" value="TIF_IF2_dom3_sf"/>
</dbReference>
<dbReference type="SUPFAM" id="SSF52156">
    <property type="entry name" value="Initiation factor IF2/eIF5b, domain 3"/>
    <property type="match status" value="1"/>
</dbReference>
<evidence type="ECO:0000256" key="1">
    <source>
        <dbReference type="ARBA" id="ARBA00007733"/>
    </source>
</evidence>
<evidence type="ECO:0000256" key="3">
    <source>
        <dbReference type="ARBA" id="ARBA00022741"/>
    </source>
</evidence>
<dbReference type="InterPro" id="IPR027417">
    <property type="entry name" value="P-loop_NTPase"/>
</dbReference>
<dbReference type="GO" id="GO:0003924">
    <property type="term" value="F:GTPase activity"/>
    <property type="evidence" value="ECO:0007669"/>
    <property type="project" value="InterPro"/>
</dbReference>
<evidence type="ECO:0000313" key="8">
    <source>
        <dbReference type="Proteomes" id="UP000001949"/>
    </source>
</evidence>
<dbReference type="InterPro" id="IPR005225">
    <property type="entry name" value="Small_GTP-bd"/>
</dbReference>
<dbReference type="FunFam" id="3.40.50.300:FF:000019">
    <property type="entry name" value="Translation initiation factor IF-2"/>
    <property type="match status" value="1"/>
</dbReference>
<dbReference type="GO" id="GO:0005737">
    <property type="term" value="C:cytoplasm"/>
    <property type="evidence" value="ECO:0007669"/>
    <property type="project" value="TreeGrafter"/>
</dbReference>
<dbReference type="Pfam" id="PF00009">
    <property type="entry name" value="GTP_EFTU"/>
    <property type="match status" value="1"/>
</dbReference>
<keyword evidence="4" id="KW-0648">Protein biosynthesis</keyword>
<dbReference type="PANTHER" id="PTHR43381">
    <property type="entry name" value="TRANSLATION INITIATION FACTOR IF-2-RELATED"/>
    <property type="match status" value="1"/>
</dbReference>
<dbReference type="Gene3D" id="3.40.50.10050">
    <property type="entry name" value="Translation initiation factor IF- 2, domain 3"/>
    <property type="match status" value="1"/>
</dbReference>
<dbReference type="GO" id="GO:0003743">
    <property type="term" value="F:translation initiation factor activity"/>
    <property type="evidence" value="ECO:0007669"/>
    <property type="project" value="UniProtKB-KW"/>
</dbReference>
<dbReference type="InParanoid" id="Q4N0F2"/>
<keyword evidence="3" id="KW-0547">Nucleotide-binding</keyword>
<evidence type="ECO:0000259" key="6">
    <source>
        <dbReference type="PROSITE" id="PS51722"/>
    </source>
</evidence>
<dbReference type="SUPFAM" id="SSF52540">
    <property type="entry name" value="P-loop containing nucleoside triphosphate hydrolases"/>
    <property type="match status" value="1"/>
</dbReference>
<sequence length="956" mass="109399">MEEYSYYLHTRANIYFRTYNMKNVDKLIINSIKKYVNNELKNHTNSSKTYGIFRTNLNTNIPKSSPILNIHKPINKPQYYKIFNNYNNDFNSKITNSSRSTRNTFYLHSSSTNNVILLDNTTVDDIENKEDHLDHKSKPLDVDFEFKLLEFEGFSEEYLDNIKRFLKILLVSSENSLLNELEIKIRNLYNNLGFTGSLHIFSLLSSIYKTDKPINYNHFLENVLKYLNSDVIYPVHTFKTCYKITPRSPFTPDSKLEEDVEHLLQSISSKTHKTIITNSISNGKLNHENNNQEYNEVNYDEFDYDKHVKREDKTRDFVYNLTSESLSGLTNYPIKQIEEVCEKLDLNPNKLSLEESQFILDEITTFLNSGSNSICNYKIVNGGGKYYVERIESNWVNRPLVVTVMGHVDHGKTTLLDYINKTDVANTEKGFITQKISAFQVSLNPTSPSSPSKITFIDTPGHAAFLTMRERGVSCTDLVILVVAADDGVMPQTLECIDLIKRFNLRVIAAINKVDLTPEESISQVSKTLKSHLVNSNLLGIVPISAKTGHNVDKLMGEIQKIQSEMNLRTDKNAIFKGYVYETIHHPTRGKLINILVQQGTIQQNDYILIDNQIVKVKTVYVIGDSNSNTGSNKLNPKEQEQDSCLIQIVLNVSITNLAGTVVVGNKSLKELQSYQLLINKLVNNNNQLETNSRECLVPYIGINLRCCDQGSLEAIEKYIDEFNNNAKESLNVLNLINRKYIRPELLSDDIKADKELGVSELRDKYSKYTEDWVPFKIISKNLGNFNTNDLQLQSIGNVVNIGFNVQNQMNLDNIVRTHDIIYHIFNDIKLIYEYYFGDEHRRKIESNLIVTQLGSITLKGVGKKQAVGTSVKEGQCKLNHFYSVVRDNKTIHHDLNVLSFQSNKLNVKSLLKGDNNNCLIFKENVALQLNDEIVAYTKQPLLPLFDTVTNHLLKQ</sequence>
<evidence type="ECO:0000256" key="2">
    <source>
        <dbReference type="ARBA" id="ARBA00022540"/>
    </source>
</evidence>
<comment type="caution">
    <text evidence="7">The sequence shown here is derived from an EMBL/GenBank/DDBJ whole genome shotgun (WGS) entry which is preliminary data.</text>
</comment>
<dbReference type="AlphaFoldDB" id="Q4N0F2"/>
<dbReference type="CDD" id="cd01887">
    <property type="entry name" value="IF2_eIF5B"/>
    <property type="match status" value="1"/>
</dbReference>
<evidence type="ECO:0000313" key="7">
    <source>
        <dbReference type="EMBL" id="EAN30927.1"/>
    </source>
</evidence>
<comment type="similarity">
    <text evidence="1">Belongs to the TRAFAC class translation factor GTPase superfamily. Classic translation factor GTPase family. IF-2 subfamily.</text>
</comment>
<dbReference type="VEuPathDB" id="PiroplasmaDB:TpMuguga_03g00192"/>
<proteinExistence type="inferred from homology"/>
<dbReference type="Gene3D" id="2.40.30.10">
    <property type="entry name" value="Translation factors"/>
    <property type="match status" value="2"/>
</dbReference>
<dbReference type="eggNOG" id="KOG1145">
    <property type="taxonomic scope" value="Eukaryota"/>
</dbReference>
<dbReference type="InterPro" id="IPR009000">
    <property type="entry name" value="Transl_B-barrel_sf"/>
</dbReference>
<feature type="domain" description="Tr-type G" evidence="6">
    <location>
        <begin position="397"/>
        <end position="569"/>
    </location>
</feature>
<dbReference type="STRING" id="5875.Q4N0F2"/>
<evidence type="ECO:0000256" key="4">
    <source>
        <dbReference type="ARBA" id="ARBA00022917"/>
    </source>
</evidence>
<dbReference type="InterPro" id="IPR015760">
    <property type="entry name" value="TIF_IF2"/>
</dbReference>
<dbReference type="KEGG" id="tpv:TP03_0192"/>
<dbReference type="InterPro" id="IPR000795">
    <property type="entry name" value="T_Tr_GTP-bd_dom"/>
</dbReference>
<dbReference type="Proteomes" id="UP000001949">
    <property type="component" value="Unassembled WGS sequence"/>
</dbReference>
<evidence type="ECO:0000256" key="5">
    <source>
        <dbReference type="ARBA" id="ARBA00023134"/>
    </source>
</evidence>